<feature type="compositionally biased region" description="Basic and acidic residues" evidence="2">
    <location>
        <begin position="296"/>
        <end position="305"/>
    </location>
</feature>
<proteinExistence type="predicted"/>
<feature type="compositionally biased region" description="Polar residues" evidence="2">
    <location>
        <begin position="530"/>
        <end position="544"/>
    </location>
</feature>
<keyword evidence="4" id="KW-1185">Reference proteome</keyword>
<evidence type="ECO:0000256" key="2">
    <source>
        <dbReference type="SAM" id="MobiDB-lite"/>
    </source>
</evidence>
<organism evidence="4 5">
    <name type="scientific">Branchiostoma floridae</name>
    <name type="common">Florida lancelet</name>
    <name type="synonym">Amphioxus</name>
    <dbReference type="NCBI Taxonomy" id="7739"/>
    <lineage>
        <taxon>Eukaryota</taxon>
        <taxon>Metazoa</taxon>
        <taxon>Chordata</taxon>
        <taxon>Cephalochordata</taxon>
        <taxon>Leptocardii</taxon>
        <taxon>Amphioxiformes</taxon>
        <taxon>Branchiostomatidae</taxon>
        <taxon>Branchiostoma</taxon>
    </lineage>
</organism>
<reference evidence="5" key="2">
    <citation type="submission" date="2025-08" db="UniProtKB">
        <authorList>
            <consortium name="RefSeq"/>
        </authorList>
    </citation>
    <scope>IDENTIFICATION</scope>
    <source>
        <strain evidence="5">S238N-H82</strain>
        <tissue evidence="5">Testes</tissue>
    </source>
</reference>
<dbReference type="InterPro" id="IPR036867">
    <property type="entry name" value="R3H_dom_sf"/>
</dbReference>
<evidence type="ECO:0000259" key="3">
    <source>
        <dbReference type="Pfam" id="PF01424"/>
    </source>
</evidence>
<evidence type="ECO:0000256" key="1">
    <source>
        <dbReference type="SAM" id="Coils"/>
    </source>
</evidence>
<dbReference type="InterPro" id="IPR001374">
    <property type="entry name" value="R3H_dom"/>
</dbReference>
<protein>
    <submittedName>
        <fullName evidence="5">Coiled-coil domain-containing protein R3HCC1L-like isoform X1</fullName>
    </submittedName>
</protein>
<feature type="compositionally biased region" description="Polar residues" evidence="2">
    <location>
        <begin position="496"/>
        <end position="511"/>
    </location>
</feature>
<feature type="compositionally biased region" description="Basic and acidic residues" evidence="2">
    <location>
        <begin position="520"/>
        <end position="529"/>
    </location>
</feature>
<keyword evidence="1" id="KW-0175">Coiled coil</keyword>
<dbReference type="PANTHER" id="PTHR21678">
    <property type="entry name" value="GROWTH INHIBITION AND DIFFERENTIATION RELATED PROTEIN 88"/>
    <property type="match status" value="1"/>
</dbReference>
<evidence type="ECO:0000313" key="5">
    <source>
        <dbReference type="RefSeq" id="XP_035672469.1"/>
    </source>
</evidence>
<dbReference type="RefSeq" id="XP_035672469.1">
    <property type="nucleotide sequence ID" value="XM_035816576.1"/>
</dbReference>
<dbReference type="InterPro" id="IPR039884">
    <property type="entry name" value="R3HC1/R3HCL"/>
</dbReference>
<dbReference type="GO" id="GO:0003676">
    <property type="term" value="F:nucleic acid binding"/>
    <property type="evidence" value="ECO:0007669"/>
    <property type="project" value="InterPro"/>
</dbReference>
<feature type="region of interest" description="Disordered" evidence="2">
    <location>
        <begin position="285"/>
        <end position="305"/>
    </location>
</feature>
<accession>A0A9J7MMS2</accession>
<feature type="compositionally biased region" description="Basic and acidic residues" evidence="2">
    <location>
        <begin position="62"/>
        <end position="91"/>
    </location>
</feature>
<feature type="compositionally biased region" description="Basic and acidic residues" evidence="2">
    <location>
        <begin position="163"/>
        <end position="174"/>
    </location>
</feature>
<feature type="region of interest" description="Disordered" evidence="2">
    <location>
        <begin position="62"/>
        <end position="271"/>
    </location>
</feature>
<name>A0A9J7MMS2_BRAFL</name>
<dbReference type="InterPro" id="IPR012677">
    <property type="entry name" value="Nucleotide-bd_a/b_plait_sf"/>
</dbReference>
<dbReference type="Gene3D" id="3.30.1370.50">
    <property type="entry name" value="R3H-like domain"/>
    <property type="match status" value="1"/>
</dbReference>
<feature type="compositionally biased region" description="Basic and acidic residues" evidence="2">
    <location>
        <begin position="181"/>
        <end position="197"/>
    </location>
</feature>
<dbReference type="PANTHER" id="PTHR21678:SF0">
    <property type="entry name" value="C3H1-TYPE DOMAIN-CONTAINING PROTEIN"/>
    <property type="match status" value="1"/>
</dbReference>
<dbReference type="Gene3D" id="3.30.70.330">
    <property type="match status" value="1"/>
</dbReference>
<reference evidence="4" key="1">
    <citation type="journal article" date="2020" name="Nat. Ecol. Evol.">
        <title>Deeply conserved synteny resolves early events in vertebrate evolution.</title>
        <authorList>
            <person name="Simakov O."/>
            <person name="Marletaz F."/>
            <person name="Yue J.X."/>
            <person name="O'Connell B."/>
            <person name="Jenkins J."/>
            <person name="Brandt A."/>
            <person name="Calef R."/>
            <person name="Tung C.H."/>
            <person name="Huang T.K."/>
            <person name="Schmutz J."/>
            <person name="Satoh N."/>
            <person name="Yu J.K."/>
            <person name="Putnam N.H."/>
            <person name="Green R.E."/>
            <person name="Rokhsar D.S."/>
        </authorList>
    </citation>
    <scope>NUCLEOTIDE SEQUENCE [LARGE SCALE GENOMIC DNA]</scope>
    <source>
        <strain evidence="4">S238N-H82</strain>
    </source>
</reference>
<feature type="compositionally biased region" description="Basic and acidic residues" evidence="2">
    <location>
        <begin position="253"/>
        <end position="263"/>
    </location>
</feature>
<gene>
    <name evidence="5" type="primary">LOC118413289</name>
</gene>
<sequence length="801" mass="90428">MNRVLFSRKTLRVLVFPAVNKYYRFLIHKTVEDFPSLASFSVGQEEGRRTVVCFQSIRKMPEESEPLKEKKMAQDWRRGQRSQEWEREDNQRQSMPCGTSPRAGSEREASCAGTQAQTKDRSRRTRKPEVQMYVPRPMRNRLKKQADTSRSSVPSSHEANQPEIKKQSSEEKGKKSSHPRKCIDSQERFEEPTEKREKLHKSHRESLPTGSKKYRSDKECGQGNDRVKKDDGLRQKGIKEMADIRPKSQSSDRQVRESIKKEPVATVGQLQPWSLASDCEATETVQNTKELSLPDQESKETPEKDAKVPNAVHLISLPGPGSNRKEQQVINDSETVRQEDYSKSAEGITCPNVPSTESYSHCSSGYNIHREASSGLTDVEMSFQDNSGKTDLCNEVFNDIRFTDTVNMFSKEDTEHILVGDQSKAILQSHHCVEVDSALTVTKEMETELAAHQQTLSLMSTHHAQLAGDKTLDVQDVPCDTKSTTSSIEVVDVTVGSENTTGNPEGITSSLRAGECTVLTDKENSEQTKETNSPELTSENKTGVENSSNENDDEDNNEEFWDAETELKGTDLAKEDGVMLEELEATCEDGQQGVAVAMETDEENWDAMFDDDGECLNPDHMEELLSGVRMVKVTTQKPKHDYWNWTPKEIQLEKGYEHVVELSDFPAEFKTPDLVSALAEFQSQGFNIKWVDDTHALAIFSTGAVAMRALQIKNPLLRVKPMSEATQQSKKKVKNCAEFLQPFKSRPAASAMVARRLVSGALGVRANIPKEKREEERRKLKEAKERKRLEIEQRESAWEGR</sequence>
<dbReference type="AlphaFoldDB" id="A0A9J7MMS2"/>
<dbReference type="Pfam" id="PF01424">
    <property type="entry name" value="R3H"/>
    <property type="match status" value="1"/>
</dbReference>
<dbReference type="OrthoDB" id="5418203at2759"/>
<feature type="compositionally biased region" description="Basic and acidic residues" evidence="2">
    <location>
        <begin position="214"/>
        <end position="246"/>
    </location>
</feature>
<feature type="domain" description="R3H" evidence="3">
    <location>
        <begin position="6"/>
        <end position="53"/>
    </location>
</feature>
<dbReference type="Proteomes" id="UP000001554">
    <property type="component" value="Chromosome 4"/>
</dbReference>
<dbReference type="KEGG" id="bfo:118413289"/>
<feature type="compositionally biased region" description="Polar residues" evidence="2">
    <location>
        <begin position="148"/>
        <end position="159"/>
    </location>
</feature>
<dbReference type="OMA" id="GNSHDSC"/>
<evidence type="ECO:0000313" key="4">
    <source>
        <dbReference type="Proteomes" id="UP000001554"/>
    </source>
</evidence>
<feature type="coiled-coil region" evidence="1">
    <location>
        <begin position="770"/>
        <end position="797"/>
    </location>
</feature>
<dbReference type="GeneID" id="118413289"/>
<feature type="region of interest" description="Disordered" evidence="2">
    <location>
        <begin position="495"/>
        <end position="558"/>
    </location>
</feature>
<dbReference type="SUPFAM" id="SSF82708">
    <property type="entry name" value="R3H domain"/>
    <property type="match status" value="1"/>
</dbReference>